<dbReference type="Gene3D" id="3.30.70.270">
    <property type="match status" value="1"/>
</dbReference>
<feature type="transmembrane region" description="Helical" evidence="1">
    <location>
        <begin position="232"/>
        <end position="253"/>
    </location>
</feature>
<evidence type="ECO:0000313" key="4">
    <source>
        <dbReference type="EMBL" id="ADH99361.1"/>
    </source>
</evidence>
<feature type="transmembrane region" description="Helical" evidence="1">
    <location>
        <begin position="134"/>
        <end position="153"/>
    </location>
</feature>
<feature type="transmembrane region" description="Helical" evidence="1">
    <location>
        <begin position="173"/>
        <end position="191"/>
    </location>
</feature>
<dbReference type="eggNOG" id="COG5001">
    <property type="taxonomic scope" value="Bacteria"/>
</dbReference>
<dbReference type="PROSITE" id="PS50887">
    <property type="entry name" value="GGDEF"/>
    <property type="match status" value="1"/>
</dbReference>
<dbReference type="Pfam" id="PF00990">
    <property type="entry name" value="GGDEF"/>
    <property type="match status" value="1"/>
</dbReference>
<feature type="transmembrane region" description="Helical" evidence="1">
    <location>
        <begin position="105"/>
        <end position="122"/>
    </location>
</feature>
<dbReference type="NCBIfam" id="TIGR00254">
    <property type="entry name" value="GGDEF"/>
    <property type="match status" value="1"/>
</dbReference>
<dbReference type="CDD" id="cd01948">
    <property type="entry name" value="EAL"/>
    <property type="match status" value="1"/>
</dbReference>
<dbReference type="InterPro" id="IPR029787">
    <property type="entry name" value="Nucleotide_cyclase"/>
</dbReference>
<evidence type="ECO:0000259" key="3">
    <source>
        <dbReference type="PROSITE" id="PS50887"/>
    </source>
</evidence>
<dbReference type="SUPFAM" id="SSF141868">
    <property type="entry name" value="EAL domain-like"/>
    <property type="match status" value="1"/>
</dbReference>
<feature type="transmembrane region" description="Helical" evidence="1">
    <location>
        <begin position="33"/>
        <end position="56"/>
    </location>
</feature>
<keyword evidence="5" id="KW-1185">Reference proteome</keyword>
<organism evidence="4 5">
    <name type="scientific">Bacillus selenitireducens (strain ATCC 700615 / DSM 15326 / MLS10)</name>
    <dbReference type="NCBI Taxonomy" id="439292"/>
    <lineage>
        <taxon>Bacteria</taxon>
        <taxon>Bacillati</taxon>
        <taxon>Bacillota</taxon>
        <taxon>Bacilli</taxon>
        <taxon>Bacillales</taxon>
        <taxon>Bacillaceae</taxon>
        <taxon>Salisediminibacterium</taxon>
    </lineage>
</organism>
<dbReference type="PROSITE" id="PS50883">
    <property type="entry name" value="EAL"/>
    <property type="match status" value="1"/>
</dbReference>
<dbReference type="InterPro" id="IPR001633">
    <property type="entry name" value="EAL_dom"/>
</dbReference>
<dbReference type="SMART" id="SM00267">
    <property type="entry name" value="GGDEF"/>
    <property type="match status" value="1"/>
</dbReference>
<sequence>MKINLSVKRFILGLILFILFYYLWILVFSDHTVMYLAGISLLNTIALIFGLFWLFFSYRQAEGPKRYVWFLLIMSFISIMISSIYFFYAVLTLDGALPFPNAGDFLTFVRYILVMTAVVMIIRISGKRAEVNRFLFNILLFTAVVLTLSWPIYFEPLFNMHRDDTEALVTAVMYPTVIMMTLFVSLSLLYFTQYSANKLMMTLLTAGLLFQITGDIAVASSLMYNWADQPVWYHHLLVPSYALAWLLIGYAGLYGETTKFDRLFSERQLTYKNGNMVAYGSVTLLIALYFISPSEVIRNGLVFILLLIVIRQYFVLRENRRLNDELESLVEQKTGDLQKALNKMEHVAKYDHLTGLPNRRMIVNELEMLIDASEKKNETFALLFIDMDRFKTVNDTLGHKAGDELLKQVAEKLKQSVRDADKIGRYGGDEFIILLKDVDEKEIRQVATRIKHTFIHAFNLEGKAFYTSPSIGVSMYPEDGTSAIDLIKYADIAMYDAKSSGGVHYRMYQTMSADVHRKLLLEDEIRSVVPENDLYVMYQPVHKIDTGELTGFEALMRWRHPEMGEIMPGEFIGVADETGMIVPMGRWIMEEASKQLQFWNRKGIRHISISINLSSRQLYDPDFLSMLREVLATKEIEAGQLELELTERGIYNEDQLKEILLEVKKLGISVVLDDFGTERSSMTMLNRFPFDRIKVDQSVFQATETNEDAQSLLLSILDAAKHFGLEVVAEGIEHIYHMKLARELGFDTGQGYYYNKPLLAEKAEQLLFQSIKTNE</sequence>
<dbReference type="PANTHER" id="PTHR44757">
    <property type="entry name" value="DIGUANYLATE CYCLASE DGCP"/>
    <property type="match status" value="1"/>
</dbReference>
<dbReference type="Proteomes" id="UP000000271">
    <property type="component" value="Chromosome"/>
</dbReference>
<dbReference type="PANTHER" id="PTHR44757:SF2">
    <property type="entry name" value="BIOFILM ARCHITECTURE MAINTENANCE PROTEIN MBAA"/>
    <property type="match status" value="1"/>
</dbReference>
<keyword evidence="1" id="KW-0472">Membrane</keyword>
<dbReference type="InterPro" id="IPR035919">
    <property type="entry name" value="EAL_sf"/>
</dbReference>
<proteinExistence type="predicted"/>
<keyword evidence="1" id="KW-1133">Transmembrane helix</keyword>
<dbReference type="RefSeq" id="WP_013172783.1">
    <property type="nucleotide sequence ID" value="NC_014219.1"/>
</dbReference>
<dbReference type="SMART" id="SM00052">
    <property type="entry name" value="EAL"/>
    <property type="match status" value="1"/>
</dbReference>
<accession>D6XU75</accession>
<dbReference type="OrthoDB" id="9759607at2"/>
<dbReference type="STRING" id="439292.Bsel_1856"/>
<dbReference type="CDD" id="cd01949">
    <property type="entry name" value="GGDEF"/>
    <property type="match status" value="1"/>
</dbReference>
<dbReference type="InterPro" id="IPR043128">
    <property type="entry name" value="Rev_trsase/Diguanyl_cyclase"/>
</dbReference>
<dbReference type="Pfam" id="PF00563">
    <property type="entry name" value="EAL"/>
    <property type="match status" value="1"/>
</dbReference>
<feature type="transmembrane region" description="Helical" evidence="1">
    <location>
        <begin position="274"/>
        <end position="291"/>
    </location>
</feature>
<dbReference type="SUPFAM" id="SSF55073">
    <property type="entry name" value="Nucleotide cyclase"/>
    <property type="match status" value="1"/>
</dbReference>
<feature type="transmembrane region" description="Helical" evidence="1">
    <location>
        <begin position="68"/>
        <end position="93"/>
    </location>
</feature>
<dbReference type="AlphaFoldDB" id="D6XU75"/>
<dbReference type="Gene3D" id="3.20.20.450">
    <property type="entry name" value="EAL domain"/>
    <property type="match status" value="1"/>
</dbReference>
<dbReference type="FunFam" id="3.30.70.270:FF:000001">
    <property type="entry name" value="Diguanylate cyclase domain protein"/>
    <property type="match status" value="1"/>
</dbReference>
<evidence type="ECO:0000313" key="5">
    <source>
        <dbReference type="Proteomes" id="UP000000271"/>
    </source>
</evidence>
<feature type="domain" description="GGDEF" evidence="3">
    <location>
        <begin position="378"/>
        <end position="510"/>
    </location>
</feature>
<feature type="domain" description="EAL" evidence="2">
    <location>
        <begin position="518"/>
        <end position="771"/>
    </location>
</feature>
<dbReference type="EMBL" id="CP001791">
    <property type="protein sequence ID" value="ADH99361.1"/>
    <property type="molecule type" value="Genomic_DNA"/>
</dbReference>
<reference evidence="4" key="1">
    <citation type="submission" date="2009-10" db="EMBL/GenBank/DDBJ databases">
        <title>Complete sequence of Bacillus selenitireducens MLS10.</title>
        <authorList>
            <consortium name="US DOE Joint Genome Institute"/>
            <person name="Lucas S."/>
            <person name="Copeland A."/>
            <person name="Lapidus A."/>
            <person name="Glavina del Rio T."/>
            <person name="Dalin E."/>
            <person name="Tice H."/>
            <person name="Bruce D."/>
            <person name="Goodwin L."/>
            <person name="Pitluck S."/>
            <person name="Sims D."/>
            <person name="Brettin T."/>
            <person name="Detter J.C."/>
            <person name="Han C."/>
            <person name="Larimer F."/>
            <person name="Land M."/>
            <person name="Hauser L."/>
            <person name="Kyrpides N."/>
            <person name="Ovchinnikova G."/>
            <person name="Stolz J."/>
        </authorList>
    </citation>
    <scope>NUCLEOTIDE SEQUENCE [LARGE SCALE GENOMIC DNA]</scope>
    <source>
        <strain evidence="4">MLS10</strain>
    </source>
</reference>
<name>D6XU75_BACIE</name>
<feature type="transmembrane region" description="Helical" evidence="1">
    <location>
        <begin position="7"/>
        <end position="27"/>
    </location>
</feature>
<evidence type="ECO:0000256" key="1">
    <source>
        <dbReference type="SAM" id="Phobius"/>
    </source>
</evidence>
<dbReference type="HOGENOM" id="CLU_000445_129_3_9"/>
<protein>
    <submittedName>
        <fullName evidence="4">Diguanylate cyclase/phosphodiesterase</fullName>
    </submittedName>
</protein>
<feature type="transmembrane region" description="Helical" evidence="1">
    <location>
        <begin position="203"/>
        <end position="226"/>
    </location>
</feature>
<keyword evidence="1" id="KW-0812">Transmembrane</keyword>
<evidence type="ECO:0000259" key="2">
    <source>
        <dbReference type="PROSITE" id="PS50883"/>
    </source>
</evidence>
<dbReference type="KEGG" id="bse:Bsel_1856"/>
<dbReference type="InterPro" id="IPR052155">
    <property type="entry name" value="Biofilm_reg_signaling"/>
</dbReference>
<gene>
    <name evidence="4" type="ordered locus">Bsel_1856</name>
</gene>
<dbReference type="InterPro" id="IPR000160">
    <property type="entry name" value="GGDEF_dom"/>
</dbReference>